<evidence type="ECO:0000256" key="1">
    <source>
        <dbReference type="ARBA" id="ARBA00022723"/>
    </source>
</evidence>
<dbReference type="Pfam" id="PF01903">
    <property type="entry name" value="CbiX"/>
    <property type="match status" value="2"/>
</dbReference>
<sequence length="233" mass="25563">MADDFSNFANDALVLIAHGSTVNAQSSAPTRRLADELRARNIFAEVACAFNLEEPKIDDVPKLVSAKRIFIVPVTISEGHFTEQTIPHRLGLAAAGELEYERIQQREGRTLIYCHPIGTHASMTDVLLARARDVVAKHPFPRAPKPSETALFIAGHGTEKNANSRKAIEAQVEAIRARDEYADVQPVFMEEVPFIADCFTATEAPHIVMVPFFIADGLHTVEDIPVLLGEPTA</sequence>
<dbReference type="EMBL" id="UINC01133041">
    <property type="protein sequence ID" value="SVD15726.1"/>
    <property type="molecule type" value="Genomic_DNA"/>
</dbReference>
<keyword evidence="2" id="KW-0456">Lyase</keyword>
<dbReference type="PANTHER" id="PTHR33542">
    <property type="entry name" value="SIROHYDROCHLORIN FERROCHELATASE, CHLOROPLASTIC"/>
    <property type="match status" value="1"/>
</dbReference>
<name>A0A382T0Y0_9ZZZZ</name>
<evidence type="ECO:0000313" key="3">
    <source>
        <dbReference type="EMBL" id="SVD15726.1"/>
    </source>
</evidence>
<dbReference type="InterPro" id="IPR050963">
    <property type="entry name" value="Sirohydro_Cobaltochel/CbiX"/>
</dbReference>
<proteinExistence type="predicted"/>
<gene>
    <name evidence="3" type="ORF">METZ01_LOCUS368580</name>
</gene>
<dbReference type="PANTHER" id="PTHR33542:SF3">
    <property type="entry name" value="SIROHYDROCHLORIN FERROCHELATASE, CHLOROPLASTIC"/>
    <property type="match status" value="1"/>
</dbReference>
<keyword evidence="1" id="KW-0479">Metal-binding</keyword>
<dbReference type="Gene3D" id="3.40.50.1400">
    <property type="match status" value="2"/>
</dbReference>
<feature type="non-terminal residue" evidence="3">
    <location>
        <position position="233"/>
    </location>
</feature>
<dbReference type="GO" id="GO:0016829">
    <property type="term" value="F:lyase activity"/>
    <property type="evidence" value="ECO:0007669"/>
    <property type="project" value="UniProtKB-KW"/>
</dbReference>
<dbReference type="SUPFAM" id="SSF53800">
    <property type="entry name" value="Chelatase"/>
    <property type="match status" value="1"/>
</dbReference>
<organism evidence="3">
    <name type="scientific">marine metagenome</name>
    <dbReference type="NCBI Taxonomy" id="408172"/>
    <lineage>
        <taxon>unclassified sequences</taxon>
        <taxon>metagenomes</taxon>
        <taxon>ecological metagenomes</taxon>
    </lineage>
</organism>
<protein>
    <recommendedName>
        <fullName evidence="4">Cobalamin biosynthesis protein CbiX</fullName>
    </recommendedName>
</protein>
<dbReference type="GO" id="GO:0046872">
    <property type="term" value="F:metal ion binding"/>
    <property type="evidence" value="ECO:0007669"/>
    <property type="project" value="UniProtKB-KW"/>
</dbReference>
<dbReference type="InterPro" id="IPR002762">
    <property type="entry name" value="CbiX-like"/>
</dbReference>
<dbReference type="CDD" id="cd03416">
    <property type="entry name" value="CbiX_SirB_N"/>
    <property type="match status" value="2"/>
</dbReference>
<accession>A0A382T0Y0</accession>
<evidence type="ECO:0000256" key="2">
    <source>
        <dbReference type="ARBA" id="ARBA00023239"/>
    </source>
</evidence>
<dbReference type="AlphaFoldDB" id="A0A382T0Y0"/>
<evidence type="ECO:0008006" key="4">
    <source>
        <dbReference type="Google" id="ProtNLM"/>
    </source>
</evidence>
<reference evidence="3" key="1">
    <citation type="submission" date="2018-05" db="EMBL/GenBank/DDBJ databases">
        <authorList>
            <person name="Lanie J.A."/>
            <person name="Ng W.-L."/>
            <person name="Kazmierczak K.M."/>
            <person name="Andrzejewski T.M."/>
            <person name="Davidsen T.M."/>
            <person name="Wayne K.J."/>
            <person name="Tettelin H."/>
            <person name="Glass J.I."/>
            <person name="Rusch D."/>
            <person name="Podicherti R."/>
            <person name="Tsui H.-C.T."/>
            <person name="Winkler M.E."/>
        </authorList>
    </citation>
    <scope>NUCLEOTIDE SEQUENCE</scope>
</reference>